<evidence type="ECO:0000313" key="4">
    <source>
        <dbReference type="EMBL" id="ARQ70798.1"/>
    </source>
</evidence>
<feature type="compositionally biased region" description="Basic and acidic residues" evidence="1">
    <location>
        <begin position="895"/>
        <end position="907"/>
    </location>
</feature>
<dbReference type="Pfam" id="PF05729">
    <property type="entry name" value="NACHT"/>
    <property type="match status" value="1"/>
</dbReference>
<feature type="transmembrane region" description="Helical" evidence="2">
    <location>
        <begin position="1131"/>
        <end position="1151"/>
    </location>
</feature>
<evidence type="ECO:0000259" key="3">
    <source>
        <dbReference type="PROSITE" id="PS50837"/>
    </source>
</evidence>
<proteinExistence type="predicted"/>
<feature type="transmembrane region" description="Helical" evidence="2">
    <location>
        <begin position="1025"/>
        <end position="1044"/>
    </location>
</feature>
<keyword evidence="2" id="KW-0472">Membrane</keyword>
<dbReference type="InterPro" id="IPR027417">
    <property type="entry name" value="P-loop_NTPase"/>
</dbReference>
<keyword evidence="5" id="KW-1185">Reference proteome</keyword>
<dbReference type="AlphaFoldDB" id="A0A1W7D158"/>
<name>A0A1W7D158_9ACTN</name>
<dbReference type="KEGG" id="smao:CAG99_19875"/>
<feature type="transmembrane region" description="Helical" evidence="2">
    <location>
        <begin position="747"/>
        <end position="768"/>
    </location>
</feature>
<dbReference type="OrthoDB" id="419058at2"/>
<evidence type="ECO:0000313" key="5">
    <source>
        <dbReference type="Proteomes" id="UP000194218"/>
    </source>
</evidence>
<feature type="transmembrane region" description="Helical" evidence="2">
    <location>
        <begin position="716"/>
        <end position="735"/>
    </location>
</feature>
<keyword evidence="2" id="KW-0812">Transmembrane</keyword>
<feature type="transmembrane region" description="Helical" evidence="2">
    <location>
        <begin position="1053"/>
        <end position="1075"/>
    </location>
</feature>
<feature type="transmembrane region" description="Helical" evidence="2">
    <location>
        <begin position="935"/>
        <end position="956"/>
    </location>
</feature>
<feature type="transmembrane region" description="Helical" evidence="2">
    <location>
        <begin position="531"/>
        <end position="550"/>
    </location>
</feature>
<gene>
    <name evidence="4" type="ORF">CAG99_19875</name>
</gene>
<feature type="transmembrane region" description="Helical" evidence="2">
    <location>
        <begin position="571"/>
        <end position="592"/>
    </location>
</feature>
<organism evidence="4 5">
    <name type="scientific">Streptomyces marincola</name>
    <dbReference type="NCBI Taxonomy" id="2878388"/>
    <lineage>
        <taxon>Bacteria</taxon>
        <taxon>Bacillati</taxon>
        <taxon>Actinomycetota</taxon>
        <taxon>Actinomycetes</taxon>
        <taxon>Kitasatosporales</taxon>
        <taxon>Streptomycetaceae</taxon>
        <taxon>Streptomyces</taxon>
    </lineage>
</organism>
<feature type="transmembrane region" description="Helical" evidence="2">
    <location>
        <begin position="604"/>
        <end position="625"/>
    </location>
</feature>
<protein>
    <recommendedName>
        <fullName evidence="3">NACHT domain-containing protein</fullName>
    </recommendedName>
</protein>
<feature type="region of interest" description="Disordered" evidence="1">
    <location>
        <begin position="895"/>
        <end position="919"/>
    </location>
</feature>
<feature type="transmembrane region" description="Helical" evidence="2">
    <location>
        <begin position="498"/>
        <end position="519"/>
    </location>
</feature>
<dbReference type="Proteomes" id="UP000194218">
    <property type="component" value="Chromosome"/>
</dbReference>
<evidence type="ECO:0000256" key="2">
    <source>
        <dbReference type="SAM" id="Phobius"/>
    </source>
</evidence>
<feature type="transmembrane region" description="Helical" evidence="2">
    <location>
        <begin position="991"/>
        <end position="1013"/>
    </location>
</feature>
<dbReference type="PROSITE" id="PS50837">
    <property type="entry name" value="NACHT"/>
    <property type="match status" value="1"/>
</dbReference>
<reference evidence="4 5" key="1">
    <citation type="submission" date="2017-05" db="EMBL/GenBank/DDBJ databases">
        <title>Complete genome sequence of Streptomyces sp. SCSIO 03032 revealed the diverse biosynthetic pathways for its bioactive secondary metabolites.</title>
        <authorList>
            <person name="Ma L."/>
            <person name="Zhu Y."/>
            <person name="Zhang W."/>
            <person name="Zhang G."/>
            <person name="Tian X."/>
            <person name="Zhang S."/>
            <person name="Zhang C."/>
        </authorList>
    </citation>
    <scope>NUCLEOTIDE SEQUENCE [LARGE SCALE GENOMIC DNA]</scope>
    <source>
        <strain evidence="4 5">SCSIO 03032</strain>
    </source>
</reference>
<keyword evidence="2" id="KW-1133">Transmembrane helix</keyword>
<feature type="domain" description="NACHT" evidence="3">
    <location>
        <begin position="110"/>
        <end position="237"/>
    </location>
</feature>
<feature type="transmembrane region" description="Helical" evidence="2">
    <location>
        <begin position="962"/>
        <end position="979"/>
    </location>
</feature>
<evidence type="ECO:0000256" key="1">
    <source>
        <dbReference type="SAM" id="MobiDB-lite"/>
    </source>
</evidence>
<accession>A0A1W7D158</accession>
<dbReference type="InterPro" id="IPR007111">
    <property type="entry name" value="NACHT_NTPase"/>
</dbReference>
<dbReference type="EMBL" id="CP021121">
    <property type="protein sequence ID" value="ARQ70798.1"/>
    <property type="molecule type" value="Genomic_DNA"/>
</dbReference>
<feature type="transmembrane region" description="Helical" evidence="2">
    <location>
        <begin position="443"/>
        <end position="467"/>
    </location>
</feature>
<feature type="transmembrane region" description="Helical" evidence="2">
    <location>
        <begin position="1157"/>
        <end position="1178"/>
    </location>
</feature>
<sequence>MRDGEAVNLFSGNAGVVVQFRDIYGDMHFHLPPSPAAGERAAHALAEAVFRQWREEAKVWDVGGDRPLLAVEWRARERRVDHPENVGGVVDGTAEEPGALLTSFLALPQRRLAILGGAGSGKTALAIMLTLDLLKRRLTGADATLPVPVLLSLSDWDPDREEFGAWLVRRVTEDYPGLPRVDGRHPARALWQAGPSSRLLPVLDGLDEMPRERQAAAVRALNRALYEGHPLIITSRTEEFDALARHHVLRSAAAIEAQQVAARHAVDYLRRSAAPETLGRWESLFTEMLSRPDGPAATALSTPLMLWLARTVHARPWSEPARLADPAAFPTRQAVEDHLLDAFVPAVFSGELLVSGDRMEPPRRWAPARARRWLRHLAGHAERQGTTELAWWRLHQSFLPRVLALPALVLLGLAVSETVARLADLYLAERGEVAWFDDVTIPLSIWTALLNGVTLGLALQLLVRIWYMDYRFGRPRRQASPLRMWAALRSAAQATTPVRAAVSVLLVAAVVGLYLASAGFVPEESGLRERFFAQAAGLVAAAALTLLFAAPSTTEEEAVTPGRLMRGEHMAVLFTLCVTGPVVGLALGGPVWREDAGQGLALGAAGWLGAVTMLVGVSPWSRWLLARGSLALTGRVPWSLMRFMKDARAQGVLRETGGTYQFRNIRLQRRLAAGASTGPAAVLGRRAAGRAPVLPPDAVTLLRGGGVEIAVRQRRLVLGPLLVLMPAVGLWTLQIAARDGTEALPVIWAPAFFLFSFGGLFAVTAYVMPRRRDTLRITPDHIECGTGRWRRERYAWQYVEEVAVRRTRARGVDTRLYGVHVRLHPGAPRGRRVARSDGPWYVVSSLGLRPVLPWQTEAALRHFAAERWRPPALSSLPDVPTGAARTDWAHWERELRRQGAREEREPPRNAPPSPALVPRERALPARTGGGPLHRALLALAGAAFAAATVPPLLTGLADTGDFPGWAVAFAFAGLMLVKFDSPAAFAGGTAAVLRVVCALSAGLSAAAALAVTAPPDPDPLSWTDLAGIVVLALGLLICGARLLAHATRRTRRLWIMGNALTGLVLGYAVAASAAAPGTPGLTAFLAYVTAVVLFTVGFVIALFSGADGKTEQLMVPSGTSYVATPPTTPGLVAWYVLVAATMLAGSAYAALAGGSVVCWVLAVGGSVLGVPVVLGSIWSGQRAGATT</sequence>
<feature type="transmembrane region" description="Helical" evidence="2">
    <location>
        <begin position="1081"/>
        <end position="1104"/>
    </location>
</feature>
<dbReference type="RefSeq" id="WP_086160642.1">
    <property type="nucleotide sequence ID" value="NZ_CP021121.1"/>
</dbReference>
<dbReference type="Gene3D" id="3.40.50.300">
    <property type="entry name" value="P-loop containing nucleotide triphosphate hydrolases"/>
    <property type="match status" value="1"/>
</dbReference>